<evidence type="ECO:0000313" key="4">
    <source>
        <dbReference type="EMBL" id="NFF01958.1"/>
    </source>
</evidence>
<keyword evidence="3 4" id="KW-0418">Kinase</keyword>
<organism evidence="4 5">
    <name type="scientific">Clostridium botulinum</name>
    <dbReference type="NCBI Taxonomy" id="1491"/>
    <lineage>
        <taxon>Bacteria</taxon>
        <taxon>Bacillati</taxon>
        <taxon>Bacillota</taxon>
        <taxon>Clostridia</taxon>
        <taxon>Eubacteriales</taxon>
        <taxon>Clostridiaceae</taxon>
        <taxon>Clostridium</taxon>
    </lineage>
</organism>
<dbReference type="PROSITE" id="PS00584">
    <property type="entry name" value="PFKB_KINASES_2"/>
    <property type="match status" value="1"/>
</dbReference>
<dbReference type="RefSeq" id="WP_011986321.1">
    <property type="nucleotide sequence ID" value="NZ_CP013686.1"/>
</dbReference>
<dbReference type="FunFam" id="3.40.1190.20:FF:000032">
    <property type="entry name" value="Pseudouridine kinase"/>
    <property type="match status" value="1"/>
</dbReference>
<dbReference type="CDD" id="cd01941">
    <property type="entry name" value="YeiC_kinase_like"/>
    <property type="match status" value="1"/>
</dbReference>
<dbReference type="GO" id="GO:0046872">
    <property type="term" value="F:metal ion binding"/>
    <property type="evidence" value="ECO:0007669"/>
    <property type="project" value="UniProtKB-KW"/>
</dbReference>
<sequence>MNYYCNNEPYVLVFGASVVDIFGFSCCDYRAYNSNPGKIKISFGGVCRNIAENLSRVGINTKFISILGEDENAKCMLEHSRKMGYDMGDSLILKGGTTPTYMAILDENGEMVSAVADMKSIGEMNSEFIDSKADIIKKAEYTVLDSDNPEILEYILKKFKGKTKFILDPVSAEKAKNIKPLIKYFHTIKPNIHEAEVLSGFKIETIEDLKKAGEYFESLGVENVFISLDAEGIYYKNKFEEGRIKAKDVTVKNVTGAGDAFVAGIAYGYMNKLSLEETVKFAITMANLTIAHENTINPDLSYNIVENNIKNIQWIEEYL</sequence>
<dbReference type="PANTHER" id="PTHR42909">
    <property type="entry name" value="ZGC:136858"/>
    <property type="match status" value="1"/>
</dbReference>
<evidence type="ECO:0000256" key="1">
    <source>
        <dbReference type="ARBA" id="ARBA00022679"/>
    </source>
</evidence>
<dbReference type="InterPro" id="IPR011611">
    <property type="entry name" value="PfkB_dom"/>
</dbReference>
<accession>A0A0M1L759</accession>
<dbReference type="GO" id="GO:0005737">
    <property type="term" value="C:cytoplasm"/>
    <property type="evidence" value="ECO:0007669"/>
    <property type="project" value="TreeGrafter"/>
</dbReference>
<dbReference type="Pfam" id="PF00294">
    <property type="entry name" value="PfkB"/>
    <property type="match status" value="1"/>
</dbReference>
<dbReference type="GO" id="GO:0004730">
    <property type="term" value="F:pseudouridylate synthase activity"/>
    <property type="evidence" value="ECO:0007669"/>
    <property type="project" value="TreeGrafter"/>
</dbReference>
<comment type="caution">
    <text evidence="4">The sequence shown here is derived from an EMBL/GenBank/DDBJ whole genome shotgun (WGS) entry which is preliminary data.</text>
</comment>
<evidence type="ECO:0000313" key="5">
    <source>
        <dbReference type="Proteomes" id="UP000472521"/>
    </source>
</evidence>
<proteinExistence type="predicted"/>
<protein>
    <submittedName>
        <fullName evidence="4">Kinase</fullName>
    </submittedName>
</protein>
<dbReference type="InterPro" id="IPR029056">
    <property type="entry name" value="Ribokinase-like"/>
</dbReference>
<dbReference type="AlphaFoldDB" id="A0A0M1L759"/>
<dbReference type="SUPFAM" id="SSF53613">
    <property type="entry name" value="Ribokinase-like"/>
    <property type="match status" value="1"/>
</dbReference>
<dbReference type="OrthoDB" id="9806249at2"/>
<dbReference type="Proteomes" id="UP000472521">
    <property type="component" value="Unassembled WGS sequence"/>
</dbReference>
<dbReference type="OMA" id="GHIMNLM"/>
<reference evidence="4 5" key="1">
    <citation type="submission" date="2019-04" db="EMBL/GenBank/DDBJ databases">
        <title>Genome sequencing of Clostridium botulinum Groups I-IV and Clostridium butyricum.</title>
        <authorList>
            <person name="Brunt J."/>
            <person name="Van Vliet A.H.M."/>
            <person name="Stringer S.C."/>
            <person name="Carter A.T."/>
            <person name="Peck M.W."/>
        </authorList>
    </citation>
    <scope>NUCLEOTIDE SEQUENCE [LARGE SCALE GENOMIC DNA]</scope>
    <source>
        <strain evidence="4 5">IFR 18/054</strain>
    </source>
</reference>
<evidence type="ECO:0000256" key="3">
    <source>
        <dbReference type="ARBA" id="ARBA00022777"/>
    </source>
</evidence>
<name>A0A0M1L759_CLOBO</name>
<dbReference type="GeneID" id="5186024"/>
<dbReference type="EMBL" id="SWND01000004">
    <property type="protein sequence ID" value="NFF01958.1"/>
    <property type="molecule type" value="Genomic_DNA"/>
</dbReference>
<dbReference type="GO" id="GO:0016798">
    <property type="term" value="F:hydrolase activity, acting on glycosyl bonds"/>
    <property type="evidence" value="ECO:0007669"/>
    <property type="project" value="TreeGrafter"/>
</dbReference>
<dbReference type="InterPro" id="IPR002173">
    <property type="entry name" value="Carboh/pur_kinase_PfkB_CS"/>
</dbReference>
<keyword evidence="2" id="KW-0479">Metal-binding</keyword>
<keyword evidence="1" id="KW-0808">Transferase</keyword>
<gene>
    <name evidence="4" type="ORF">FCV25_09260</name>
</gene>
<dbReference type="PANTHER" id="PTHR42909:SF1">
    <property type="entry name" value="CARBOHYDRATE KINASE PFKB DOMAIN-CONTAINING PROTEIN"/>
    <property type="match status" value="1"/>
</dbReference>
<evidence type="ECO:0000256" key="2">
    <source>
        <dbReference type="ARBA" id="ARBA00022723"/>
    </source>
</evidence>
<dbReference type="Gene3D" id="3.40.1190.20">
    <property type="match status" value="1"/>
</dbReference>
<dbReference type="GO" id="GO:0016301">
    <property type="term" value="F:kinase activity"/>
    <property type="evidence" value="ECO:0007669"/>
    <property type="project" value="UniProtKB-KW"/>
</dbReference>